<dbReference type="RefSeq" id="WP_187579410.1">
    <property type="nucleotide sequence ID" value="NZ_CP060713.1"/>
</dbReference>
<accession>A0A7G9RD93</accession>
<organism evidence="1 2">
    <name type="scientific">Nocardioides mesophilus</name>
    <dbReference type="NCBI Taxonomy" id="433659"/>
    <lineage>
        <taxon>Bacteria</taxon>
        <taxon>Bacillati</taxon>
        <taxon>Actinomycetota</taxon>
        <taxon>Actinomycetes</taxon>
        <taxon>Propionibacteriales</taxon>
        <taxon>Nocardioidaceae</taxon>
        <taxon>Nocardioides</taxon>
    </lineage>
</organism>
<name>A0A7G9RD93_9ACTN</name>
<dbReference type="EMBL" id="CP060713">
    <property type="protein sequence ID" value="QNN53568.1"/>
    <property type="molecule type" value="Genomic_DNA"/>
</dbReference>
<evidence type="ECO:0000313" key="2">
    <source>
        <dbReference type="Proteomes" id="UP000515947"/>
    </source>
</evidence>
<dbReference type="Proteomes" id="UP000515947">
    <property type="component" value="Chromosome"/>
</dbReference>
<sequence length="250" mass="27175">MAKNKTSGSAEFDKLRNRMAADRALRNEVRDSLFAMTEQINVSDRGSRFVAGGTVEWIVASACYAAEVIAIPEGHNANGFDLTGVNATVKGLFSVKSSLSPTSAFRITNGINGAGKGFVEPTIFLHKRLGGLVFADPAIHTELAGRAEQKADAVVLSLKAIIEHAQQRPECVIDLEIPYNQGRGTYDPALSFAKALITDGNYPNLKRLFEEVKPQTSTISEEIGKLKQLRDDGVLNQVQFERAVDRLLKG</sequence>
<protein>
    <submittedName>
        <fullName evidence="1">SHOCT domain-containing protein</fullName>
    </submittedName>
</protein>
<keyword evidence="2" id="KW-1185">Reference proteome</keyword>
<reference evidence="1 2" key="1">
    <citation type="submission" date="2020-08" db="EMBL/GenBank/DDBJ databases">
        <title>Genome sequence of Nocardioides mesophilus KACC 16243T.</title>
        <authorList>
            <person name="Hyun D.-W."/>
            <person name="Bae J.-W."/>
        </authorList>
    </citation>
    <scope>NUCLEOTIDE SEQUENCE [LARGE SCALE GENOMIC DNA]</scope>
    <source>
        <strain evidence="1 2">KACC 16243</strain>
    </source>
</reference>
<proteinExistence type="predicted"/>
<dbReference type="AlphaFoldDB" id="A0A7G9RD93"/>
<gene>
    <name evidence="1" type="ORF">H9L09_03835</name>
</gene>
<evidence type="ECO:0000313" key="1">
    <source>
        <dbReference type="EMBL" id="QNN53568.1"/>
    </source>
</evidence>
<dbReference type="KEGG" id="nmes:H9L09_03835"/>